<feature type="signal peptide" evidence="2">
    <location>
        <begin position="1"/>
        <end position="20"/>
    </location>
</feature>
<reference evidence="3 4" key="1">
    <citation type="journal article" date="2011" name="Genome Res.">
        <title>Phylogeny-wide analysis of social amoeba genomes highlights ancient origins for complex intercellular communication.</title>
        <authorList>
            <person name="Heidel A.J."/>
            <person name="Lawal H.M."/>
            <person name="Felder M."/>
            <person name="Schilde C."/>
            <person name="Helps N.R."/>
            <person name="Tunggal B."/>
            <person name="Rivero F."/>
            <person name="John U."/>
            <person name="Schleicher M."/>
            <person name="Eichinger L."/>
            <person name="Platzer M."/>
            <person name="Noegel A.A."/>
            <person name="Schaap P."/>
            <person name="Gloeckner G."/>
        </authorList>
    </citation>
    <scope>NUCLEOTIDE SEQUENCE [LARGE SCALE GENOMIC DNA]</scope>
    <source>
        <strain evidence="4">ATCC 26659 / Pp 5 / PN500</strain>
    </source>
</reference>
<keyword evidence="1" id="KW-0812">Transmembrane</keyword>
<gene>
    <name evidence="3" type="ORF">PPL_11604</name>
</gene>
<name>D3BV79_HETP5</name>
<dbReference type="RefSeq" id="XP_020426770.1">
    <property type="nucleotide sequence ID" value="XM_020582354.1"/>
</dbReference>
<keyword evidence="2" id="KW-0732">Signal</keyword>
<keyword evidence="4" id="KW-1185">Reference proteome</keyword>
<dbReference type="GeneID" id="31367072"/>
<dbReference type="AlphaFoldDB" id="D3BV79"/>
<comment type="caution">
    <text evidence="3">The sequence shown here is derived from an EMBL/GenBank/DDBJ whole genome shotgun (WGS) entry which is preliminary data.</text>
</comment>
<sequence>MKYILTIIAVVLLFTSLASASVSVKYGSCTGSCYCASNMIENYNTSEALMVVEIPNKPELKQFDNRFSATYDPELKKILFNATGDTYTVAFPDLAYPINKPGDNSYGVPQCVYVINSYVKDNCLYNVFCNDESSGSSSLLPFIAAITFSVVLSLLL</sequence>
<evidence type="ECO:0000313" key="4">
    <source>
        <dbReference type="Proteomes" id="UP000001396"/>
    </source>
</evidence>
<dbReference type="InParanoid" id="D3BV79"/>
<feature type="transmembrane region" description="Helical" evidence="1">
    <location>
        <begin position="138"/>
        <end position="155"/>
    </location>
</feature>
<dbReference type="EMBL" id="ADBJ01000062">
    <property type="protein sequence ID" value="EFA74636.1"/>
    <property type="molecule type" value="Genomic_DNA"/>
</dbReference>
<organism evidence="3 4">
    <name type="scientific">Heterostelium pallidum (strain ATCC 26659 / Pp 5 / PN500)</name>
    <name type="common">Cellular slime mold</name>
    <name type="synonym">Polysphondylium pallidum</name>
    <dbReference type="NCBI Taxonomy" id="670386"/>
    <lineage>
        <taxon>Eukaryota</taxon>
        <taxon>Amoebozoa</taxon>
        <taxon>Evosea</taxon>
        <taxon>Eumycetozoa</taxon>
        <taxon>Dictyostelia</taxon>
        <taxon>Acytosteliales</taxon>
        <taxon>Acytosteliaceae</taxon>
        <taxon>Heterostelium</taxon>
    </lineage>
</organism>
<proteinExistence type="predicted"/>
<accession>D3BV79</accession>
<keyword evidence="1" id="KW-1133">Transmembrane helix</keyword>
<evidence type="ECO:0000256" key="1">
    <source>
        <dbReference type="SAM" id="Phobius"/>
    </source>
</evidence>
<evidence type="ECO:0000256" key="2">
    <source>
        <dbReference type="SAM" id="SignalP"/>
    </source>
</evidence>
<keyword evidence="1" id="KW-0472">Membrane</keyword>
<protein>
    <submittedName>
        <fullName evidence="3">Uncharacterized protein</fullName>
    </submittedName>
</protein>
<evidence type="ECO:0000313" key="3">
    <source>
        <dbReference type="EMBL" id="EFA74636.1"/>
    </source>
</evidence>
<dbReference type="Proteomes" id="UP000001396">
    <property type="component" value="Unassembled WGS sequence"/>
</dbReference>
<dbReference type="FunCoup" id="D3BV79">
    <property type="interactions" value="130"/>
</dbReference>
<feature type="chain" id="PRO_5003042792" evidence="2">
    <location>
        <begin position="21"/>
        <end position="156"/>
    </location>
</feature>
<dbReference type="OMA" id="CASNMIE"/>